<dbReference type="EMBL" id="NITV01000007">
    <property type="protein sequence ID" value="PDO85668.1"/>
    <property type="molecule type" value="Genomic_DNA"/>
</dbReference>
<dbReference type="Gene3D" id="2.180.10.10">
    <property type="entry name" value="RHS repeat-associated core"/>
    <property type="match status" value="1"/>
</dbReference>
<accession>A0ABX4IQ52</accession>
<dbReference type="Proteomes" id="UP000219642">
    <property type="component" value="Unassembled WGS sequence"/>
</dbReference>
<dbReference type="PANTHER" id="PTHR32305:SF15">
    <property type="entry name" value="PROTEIN RHSA-RELATED"/>
    <property type="match status" value="1"/>
</dbReference>
<name>A0ABX4IQ52_9ENTR</name>
<dbReference type="InterPro" id="IPR022385">
    <property type="entry name" value="Rhs_assc_core"/>
</dbReference>
<dbReference type="InterPro" id="IPR041508">
    <property type="entry name" value="TcC-like_repeat"/>
</dbReference>
<gene>
    <name evidence="1" type="ORF">BK796_14280</name>
</gene>
<reference evidence="1 2" key="1">
    <citation type="submission" date="2017-06" db="EMBL/GenBank/DDBJ databases">
        <title>Draft genome sequence of nitrogen-fixing Kosakonia pseudosacchari strain NN143 isolated from sugarcane roots.</title>
        <authorList>
            <person name="Li Y."/>
            <person name="Li S."/>
            <person name="Lin L."/>
            <person name="Wu X."/>
            <person name="Yang L."/>
            <person name="Li Y."/>
            <person name="An Q."/>
        </authorList>
    </citation>
    <scope>NUCLEOTIDE SEQUENCE [LARGE SCALE GENOMIC DNA]</scope>
    <source>
        <strain evidence="1 2">NN143</strain>
    </source>
</reference>
<dbReference type="RefSeq" id="WP_097401047.1">
    <property type="nucleotide sequence ID" value="NZ_CP158850.1"/>
</dbReference>
<protein>
    <recommendedName>
        <fullName evidence="3">Insecticidal toxin complex protein TccC</fullName>
    </recommendedName>
</protein>
<keyword evidence="2" id="KW-1185">Reference proteome</keyword>
<organism evidence="1 2">
    <name type="scientific">Kosakonia pseudosacchari</name>
    <dbReference type="NCBI Taxonomy" id="1646340"/>
    <lineage>
        <taxon>Bacteria</taxon>
        <taxon>Pseudomonadati</taxon>
        <taxon>Pseudomonadota</taxon>
        <taxon>Gammaproteobacteria</taxon>
        <taxon>Enterobacterales</taxon>
        <taxon>Enterobacteriaceae</taxon>
        <taxon>Kosakonia</taxon>
    </lineage>
</organism>
<evidence type="ECO:0000313" key="2">
    <source>
        <dbReference type="Proteomes" id="UP000219642"/>
    </source>
</evidence>
<comment type="caution">
    <text evidence="1">The sequence shown here is derived from an EMBL/GenBank/DDBJ whole genome shotgun (WGS) entry which is preliminary data.</text>
</comment>
<dbReference type="PANTHER" id="PTHR32305">
    <property type="match status" value="1"/>
</dbReference>
<evidence type="ECO:0000313" key="1">
    <source>
        <dbReference type="EMBL" id="PDO85668.1"/>
    </source>
</evidence>
<proteinExistence type="predicted"/>
<dbReference type="Pfam" id="PF18807">
    <property type="entry name" value="TTc_toxin_rep"/>
    <property type="match status" value="1"/>
</dbReference>
<dbReference type="NCBIfam" id="TIGR03696">
    <property type="entry name" value="Rhs_assc_core"/>
    <property type="match status" value="1"/>
</dbReference>
<dbReference type="InterPro" id="IPR050708">
    <property type="entry name" value="T6SS_VgrG/RHS"/>
</dbReference>
<evidence type="ECO:0008006" key="3">
    <source>
        <dbReference type="Google" id="ProtNLM"/>
    </source>
</evidence>
<sequence length="975" mass="109089">MSTHLFSKTPSVAILSNLGLTVRDISYCRHPDTPDVMDERITRHYYDPRGFLARSADPRLYNNGQVNFTYLTDLVGNVLRTCSADAGTTVALNDAGGRPFKAISNIGEAAEDKEDRSQSVTRTFHYENADLPGRLLMVEEQVAGVEAHIIERYIYAGNTIEEQSLNLCGKCVSFYDTAGLLQTDSVALNGVPLCVTRRFVQAADNPDTVVDWRGQDVSAWNDLLAAEAFISTTYTDSTGVVLRTTDAKGNEQRVAYDIAGLLAGSWLTVKGSAEQVIIKSLSYSAAGLKLSEEHGNGVIISYTYDGQTQRLIAVKTERPSGHLSGAKILQDLRYEYDPVGNVLNIRNDAEETRFWRNQKIVPENTYTYDSLYQLVSATGREMANAGQQQNNAPPATVPLPVDNAAYTGYIRNYRYDNAGNLIQIRHSAPATNNSYTTDITISNRSNRGVLSSLTVNPADVDPLFTPGGLQRQLQPGQMLNWTPRNTLHNVTPVIRDGDVDDRESYCYDGSGLRVLKINVQKMGNTTQTGKVVYLPGLELRTLNNDTTEIENLHVISVHNGQAQVRLLHWESGKPDVINNDQLRWTYNSYMGGSQLELDVNGNIISMEEFYPYGGTAVITARSSVEVSYKTIRYSGNERDATGLYYYSYRYYQPWAGRWLSADPAETSDGLNLYRMVHNNPLSFFDPDGKAPVSLIYGFEPFRQEYIRQQPGQQRAMVRIDELNSSLDLQERLQTDFSGTVNAIRRFSSNLNTSQRNYYLAEAADLQKRTGLENVEQAFSLIIDWRSFLAKHANELTFSALVKKDKMTNSMKSDPEGGAATTMLYGFLNKNLPGKLLSRKIEHQSVVKLSMLINEDAPDTKIAQAMKEDANIRVATMNAFFRKTSKLGLAWASQREDIDITFIEGAFNETVVNDPHLSSEKNNWRELGKTDIQQMSAKSYKVKKRVVSYLPITYSEMKYVRKHNIGVNSVSIATLR</sequence>